<feature type="domain" description="YhaN AAA" evidence="2">
    <location>
        <begin position="1"/>
        <end position="137"/>
    </location>
</feature>
<sequence length="763" mass="87941">MWIKQAKIKSFGRWSDETFEFDSGLQVVFGLNEAGKTSLHQFISGVLFGYPQARSNKIKTFENQGHNIYGGSLIIETNQGFFEIERLGRTDSKLQVIDCANQVHEDNPEQKLTEILGPLTREIFSAIYSFDQESLLQIYSLKPADLNDHLRRMVMPGAEAWLTVATSLEKETALQMGTTKTAKRPINMALSHLELNETNYLQALQTAPDMAQLNLARQAADEQVKQLSRQIEQVQEQKLQMKQLASQQPIFQKKQALKSEMDQRLAPLDKSKVNQVTQLLAQQKNLQTVGQQTHVDDQQLTYTKTIISDIDRLVDQRQKLNHQRETKVDQQHLILSHYPMDTLPEPLSQSEYVRLTERQKQQNSHSQQRTIGLVIGLIMCIGGMILQKSAIAFIGGIIGVISYFSAQWLIKKTAVHVDYPVEDILKMQPDLRLFQDLKLQILRVDEQLEQINQVITDNMQQIHWLDESNDLLQIKQRFAEINVLREQQTRQKVEQLQLETKIQTYFTQLGIQDEAELLDRLAYDQITEKLKNEYGMIEQQLVDVAPEDMAKLNQTSVLSDETSTLTTQLHAQQQQLAALNYQWQELGRDGALGLAQQKLNNERTEVIQMLQDYFVHRLASIWIQKTLDVAIGDQLPRLIQIANQFLARLTQGRYTEIKYTKTLLRVVTSQGELVNLIDISKGTAEQVYVALRLAFIKQSELKFQFPILIDDAFVDFDVHRRESINQILDEFVQAGYQVVYFTAHRGQYQRVIDLNVRQHENRV</sequence>
<dbReference type="InterPro" id="IPR027417">
    <property type="entry name" value="P-loop_NTPase"/>
</dbReference>
<evidence type="ECO:0000313" key="4">
    <source>
        <dbReference type="Proteomes" id="UP000515800"/>
    </source>
</evidence>
<dbReference type="RefSeq" id="WP_187528806.1">
    <property type="nucleotide sequence ID" value="NZ_CP060724.1"/>
</dbReference>
<evidence type="ECO:0000313" key="3">
    <source>
        <dbReference type="EMBL" id="QNN74971.1"/>
    </source>
</evidence>
<dbReference type="EMBL" id="CP060724">
    <property type="protein sequence ID" value="QNN74971.1"/>
    <property type="molecule type" value="Genomic_DNA"/>
</dbReference>
<reference evidence="3 4" key="1">
    <citation type="submission" date="2020-08" db="EMBL/GenBank/DDBJ databases">
        <title>Genome sequence of Weissella diestrammenae KACC 16890T.</title>
        <authorList>
            <person name="Hyun D.-W."/>
            <person name="Bae J.-W."/>
        </authorList>
    </citation>
    <scope>NUCLEOTIDE SEQUENCE [LARGE SCALE GENOMIC DNA]</scope>
    <source>
        <strain evidence="3 4">KACC 16890</strain>
    </source>
</reference>
<proteinExistence type="predicted"/>
<keyword evidence="4" id="KW-1185">Reference proteome</keyword>
<protein>
    <submittedName>
        <fullName evidence="3">AAA family ATPase</fullName>
    </submittedName>
</protein>
<gene>
    <name evidence="3" type="ORF">H9L19_06165</name>
</gene>
<dbReference type="InterPro" id="IPR038734">
    <property type="entry name" value="YhaN_AAA"/>
</dbReference>
<dbReference type="Pfam" id="PF13514">
    <property type="entry name" value="AAA_27"/>
    <property type="match status" value="1"/>
</dbReference>
<evidence type="ECO:0000256" key="1">
    <source>
        <dbReference type="SAM" id="Coils"/>
    </source>
</evidence>
<dbReference type="PANTHER" id="PTHR41259:SF1">
    <property type="entry name" value="DOUBLE-STRAND BREAK REPAIR RAD50 ATPASE, PUTATIVE-RELATED"/>
    <property type="match status" value="1"/>
</dbReference>
<name>A0A7G9T4E6_9LACO</name>
<organism evidence="3 4">
    <name type="scientific">Weissella diestrammenae</name>
    <dbReference type="NCBI Taxonomy" id="1162633"/>
    <lineage>
        <taxon>Bacteria</taxon>
        <taxon>Bacillati</taxon>
        <taxon>Bacillota</taxon>
        <taxon>Bacilli</taxon>
        <taxon>Lactobacillales</taxon>
        <taxon>Lactobacillaceae</taxon>
        <taxon>Weissella</taxon>
    </lineage>
</organism>
<dbReference type="AlphaFoldDB" id="A0A7G9T4E6"/>
<evidence type="ECO:0000259" key="2">
    <source>
        <dbReference type="Pfam" id="PF13514"/>
    </source>
</evidence>
<dbReference type="KEGG" id="wdi:H9L19_06165"/>
<dbReference type="SUPFAM" id="SSF52540">
    <property type="entry name" value="P-loop containing nucleoside triphosphate hydrolases"/>
    <property type="match status" value="1"/>
</dbReference>
<dbReference type="Proteomes" id="UP000515800">
    <property type="component" value="Chromosome"/>
</dbReference>
<accession>A0A7G9T4E6</accession>
<feature type="coiled-coil region" evidence="1">
    <location>
        <begin position="210"/>
        <end position="247"/>
    </location>
</feature>
<dbReference type="PANTHER" id="PTHR41259">
    <property type="entry name" value="DOUBLE-STRAND BREAK REPAIR RAD50 ATPASE, PUTATIVE-RELATED"/>
    <property type="match status" value="1"/>
</dbReference>
<keyword evidence="1" id="KW-0175">Coiled coil</keyword>
<dbReference type="Gene3D" id="3.40.50.300">
    <property type="entry name" value="P-loop containing nucleotide triphosphate hydrolases"/>
    <property type="match status" value="2"/>
</dbReference>